<proteinExistence type="inferred from homology"/>
<dbReference type="PANTHER" id="PTHR12480:SF6">
    <property type="entry name" value="2-OXOGLUTARATE AND IRON-DEPENDENT OXYGENASE JMJD4"/>
    <property type="match status" value="1"/>
</dbReference>
<dbReference type="InterPro" id="IPR041667">
    <property type="entry name" value="Cupin_8"/>
</dbReference>
<dbReference type="InterPro" id="IPR050910">
    <property type="entry name" value="JMJD6_ArgDemeth/LysHydrox"/>
</dbReference>
<evidence type="ECO:0000256" key="9">
    <source>
        <dbReference type="ARBA" id="ARBA00080747"/>
    </source>
</evidence>
<comment type="catalytic activity">
    <reaction evidence="6">
        <text>L-lysyl-[protein] + 2-oxoglutarate + O2 = 4-hydroxy-L-lysyl-[protein] + succinate + CO2</text>
        <dbReference type="Rhea" id="RHEA:57156"/>
        <dbReference type="Rhea" id="RHEA-COMP:9752"/>
        <dbReference type="Rhea" id="RHEA-COMP:15084"/>
        <dbReference type="ChEBI" id="CHEBI:15379"/>
        <dbReference type="ChEBI" id="CHEBI:16526"/>
        <dbReference type="ChEBI" id="CHEBI:16810"/>
        <dbReference type="ChEBI" id="CHEBI:29969"/>
        <dbReference type="ChEBI" id="CHEBI:30031"/>
        <dbReference type="ChEBI" id="CHEBI:141495"/>
    </reaction>
</comment>
<dbReference type="GO" id="GO:0045905">
    <property type="term" value="P:positive regulation of translational termination"/>
    <property type="evidence" value="ECO:0007669"/>
    <property type="project" value="TreeGrafter"/>
</dbReference>
<dbReference type="GO" id="GO:0016706">
    <property type="term" value="F:2-oxoglutarate-dependent dioxygenase activity"/>
    <property type="evidence" value="ECO:0007669"/>
    <property type="project" value="UniProtKB-ARBA"/>
</dbReference>
<comment type="cofactor">
    <cofactor evidence="1">
        <name>Fe(2+)</name>
        <dbReference type="ChEBI" id="CHEBI:29033"/>
    </cofactor>
</comment>
<evidence type="ECO:0000256" key="6">
    <source>
        <dbReference type="ARBA" id="ARBA00047762"/>
    </source>
</evidence>
<evidence type="ECO:0000256" key="5">
    <source>
        <dbReference type="ARBA" id="ARBA00038068"/>
    </source>
</evidence>
<dbReference type="SMART" id="SM00558">
    <property type="entry name" value="JmjC"/>
    <property type="match status" value="1"/>
</dbReference>
<accession>A0A1B6CJZ8</accession>
<dbReference type="Pfam" id="PF13621">
    <property type="entry name" value="Cupin_8"/>
    <property type="match status" value="1"/>
</dbReference>
<dbReference type="PANTHER" id="PTHR12480">
    <property type="entry name" value="ARGININE DEMETHYLASE AND LYSYL-HYDROXYLASE JMJD"/>
    <property type="match status" value="1"/>
</dbReference>
<evidence type="ECO:0000256" key="2">
    <source>
        <dbReference type="ARBA" id="ARBA00022723"/>
    </source>
</evidence>
<gene>
    <name evidence="12" type="ORF">g.11303</name>
</gene>
<dbReference type="GO" id="GO:0140096">
    <property type="term" value="F:catalytic activity, acting on a protein"/>
    <property type="evidence" value="ECO:0007669"/>
    <property type="project" value="UniProtKB-ARBA"/>
</dbReference>
<evidence type="ECO:0000256" key="1">
    <source>
        <dbReference type="ARBA" id="ARBA00001954"/>
    </source>
</evidence>
<dbReference type="InterPro" id="IPR003347">
    <property type="entry name" value="JmjC_dom"/>
</dbReference>
<name>A0A1B6CJZ8_9HEMI</name>
<keyword evidence="2" id="KW-0479">Metal-binding</keyword>
<reference evidence="12" key="1">
    <citation type="submission" date="2015-12" db="EMBL/GenBank/DDBJ databases">
        <title>De novo transcriptome assembly of four potential Pierce s Disease insect vectors from Arizona vineyards.</title>
        <authorList>
            <person name="Tassone E.E."/>
        </authorList>
    </citation>
    <scope>NUCLEOTIDE SEQUENCE</scope>
</reference>
<evidence type="ECO:0000256" key="7">
    <source>
        <dbReference type="ARBA" id="ARBA00067203"/>
    </source>
</evidence>
<feature type="domain" description="JmjC" evidence="11">
    <location>
        <begin position="137"/>
        <end position="297"/>
    </location>
</feature>
<dbReference type="GO" id="GO:0005737">
    <property type="term" value="C:cytoplasm"/>
    <property type="evidence" value="ECO:0007669"/>
    <property type="project" value="TreeGrafter"/>
</dbReference>
<evidence type="ECO:0000313" key="12">
    <source>
        <dbReference type="EMBL" id="JAS13777.1"/>
    </source>
</evidence>
<evidence type="ECO:0000259" key="11">
    <source>
        <dbReference type="PROSITE" id="PS51184"/>
    </source>
</evidence>
<dbReference type="GO" id="GO:0043565">
    <property type="term" value="F:sequence-specific DNA binding"/>
    <property type="evidence" value="ECO:0007669"/>
    <property type="project" value="TreeGrafter"/>
</dbReference>
<dbReference type="PROSITE" id="PS51184">
    <property type="entry name" value="JMJC"/>
    <property type="match status" value="1"/>
</dbReference>
<dbReference type="GO" id="GO:0005634">
    <property type="term" value="C:nucleus"/>
    <property type="evidence" value="ECO:0007669"/>
    <property type="project" value="TreeGrafter"/>
</dbReference>
<dbReference type="GO" id="GO:0046872">
    <property type="term" value="F:metal ion binding"/>
    <property type="evidence" value="ECO:0007669"/>
    <property type="project" value="UniProtKB-KW"/>
</dbReference>
<keyword evidence="3" id="KW-0560">Oxidoreductase</keyword>
<sequence length="357" mass="42711">MSILEINQYLSNFHSEKIWENNDDFNEIPKVNINHVSYSLFLETFLLKNKPCILTNVGSKWRSKQEWLIHSNPNFDFLKNNYGEIDVPITNCHDKYYNSQKKETRKLKHFIDYWTEYKNKGYPENMSCLYLKDWHFTRDFPSDDVYQIPHVFASDWLNEYYSQSCKQDDYRFVYMGPSGTWTPFHADVFTSYSWSVNICGRKKWKLFYPGQEEFLRDNLGNLVYDLDSKELKDENKYPNYNKVAKYLEIIQNPQEAIFVPSGWHHQVWNLEDTISINHNWINGFNIQQIWSSLCRTLSAVESEIADCKEMDGWADQCQLILNATFGLDFPKFYDFLEFIARRRITHCIEKKTASSEW</sequence>
<evidence type="ECO:0000256" key="10">
    <source>
        <dbReference type="ARBA" id="ARBA00082904"/>
    </source>
</evidence>
<evidence type="ECO:0000256" key="8">
    <source>
        <dbReference type="ARBA" id="ARBA00078704"/>
    </source>
</evidence>
<dbReference type="SUPFAM" id="SSF51197">
    <property type="entry name" value="Clavaminate synthase-like"/>
    <property type="match status" value="1"/>
</dbReference>
<dbReference type="AlphaFoldDB" id="A0A1B6CJZ8"/>
<dbReference type="FunFam" id="2.60.120.650:FF:000030">
    <property type="entry name" value="JmjC domain-containing protein 4"/>
    <property type="match status" value="1"/>
</dbReference>
<protein>
    <recommendedName>
        <fullName evidence="7">2-oxoglutarate and iron-dependent oxygenase JMJD4</fullName>
    </recommendedName>
    <alternativeName>
        <fullName evidence="8">JmjC domain-containing protein 4</fullName>
    </alternativeName>
    <alternativeName>
        <fullName evidence="10">Jumonji domain-containing protein 4</fullName>
    </alternativeName>
    <alternativeName>
        <fullName evidence="9">Lysyl-hydroxylase JMJD4</fullName>
    </alternativeName>
</protein>
<keyword evidence="4" id="KW-0408">Iron</keyword>
<evidence type="ECO:0000256" key="3">
    <source>
        <dbReference type="ARBA" id="ARBA00023002"/>
    </source>
</evidence>
<organism evidence="12">
    <name type="scientific">Clastoptera arizonana</name>
    <name type="common">Arizona spittle bug</name>
    <dbReference type="NCBI Taxonomy" id="38151"/>
    <lineage>
        <taxon>Eukaryota</taxon>
        <taxon>Metazoa</taxon>
        <taxon>Ecdysozoa</taxon>
        <taxon>Arthropoda</taxon>
        <taxon>Hexapoda</taxon>
        <taxon>Insecta</taxon>
        <taxon>Pterygota</taxon>
        <taxon>Neoptera</taxon>
        <taxon>Paraneoptera</taxon>
        <taxon>Hemiptera</taxon>
        <taxon>Auchenorrhyncha</taxon>
        <taxon>Cercopoidea</taxon>
        <taxon>Clastopteridae</taxon>
        <taxon>Clastoptera</taxon>
    </lineage>
</organism>
<dbReference type="EMBL" id="GEDC01023521">
    <property type="protein sequence ID" value="JAS13777.1"/>
    <property type="molecule type" value="Transcribed_RNA"/>
</dbReference>
<dbReference type="Gene3D" id="2.60.120.650">
    <property type="entry name" value="Cupin"/>
    <property type="match status" value="1"/>
</dbReference>
<comment type="similarity">
    <text evidence="5">Belongs to the JMJD6 family.</text>
</comment>
<evidence type="ECO:0000256" key="4">
    <source>
        <dbReference type="ARBA" id="ARBA00023004"/>
    </source>
</evidence>